<dbReference type="EMBL" id="GBXM01051685">
    <property type="protein sequence ID" value="JAH56892.1"/>
    <property type="molecule type" value="Transcribed_RNA"/>
</dbReference>
<organism evidence="1">
    <name type="scientific">Anguilla anguilla</name>
    <name type="common">European freshwater eel</name>
    <name type="synonym">Muraena anguilla</name>
    <dbReference type="NCBI Taxonomy" id="7936"/>
    <lineage>
        <taxon>Eukaryota</taxon>
        <taxon>Metazoa</taxon>
        <taxon>Chordata</taxon>
        <taxon>Craniata</taxon>
        <taxon>Vertebrata</taxon>
        <taxon>Euteleostomi</taxon>
        <taxon>Actinopterygii</taxon>
        <taxon>Neopterygii</taxon>
        <taxon>Teleostei</taxon>
        <taxon>Anguilliformes</taxon>
        <taxon>Anguillidae</taxon>
        <taxon>Anguilla</taxon>
    </lineage>
</organism>
<evidence type="ECO:0000313" key="1">
    <source>
        <dbReference type="EMBL" id="JAH56892.1"/>
    </source>
</evidence>
<reference evidence="1" key="2">
    <citation type="journal article" date="2015" name="Fish Shellfish Immunol.">
        <title>Early steps in the European eel (Anguilla anguilla)-Vibrio vulnificus interaction in the gills: Role of the RtxA13 toxin.</title>
        <authorList>
            <person name="Callol A."/>
            <person name="Pajuelo D."/>
            <person name="Ebbesson L."/>
            <person name="Teles M."/>
            <person name="MacKenzie S."/>
            <person name="Amaro C."/>
        </authorList>
    </citation>
    <scope>NUCLEOTIDE SEQUENCE</scope>
</reference>
<dbReference type="AlphaFoldDB" id="A0A0E9TTW6"/>
<proteinExistence type="predicted"/>
<name>A0A0E9TTW6_ANGAN</name>
<protein>
    <submittedName>
        <fullName evidence="1">Uncharacterized protein</fullName>
    </submittedName>
</protein>
<reference evidence="1" key="1">
    <citation type="submission" date="2014-11" db="EMBL/GenBank/DDBJ databases">
        <authorList>
            <person name="Amaro Gonzalez C."/>
        </authorList>
    </citation>
    <scope>NUCLEOTIDE SEQUENCE</scope>
</reference>
<sequence length="42" mass="4708">MGITQGSSAVFEISMSSKDFSYFERIFETDVFTVTHDQKGLA</sequence>
<accession>A0A0E9TTW6</accession>